<dbReference type="RefSeq" id="WP_073354891.1">
    <property type="nucleotide sequence ID" value="NZ_FQUZ01000006.1"/>
</dbReference>
<dbReference type="SMART" id="SM00382">
    <property type="entry name" value="AAA"/>
    <property type="match status" value="1"/>
</dbReference>
<dbReference type="AlphaFoldDB" id="A0A1M4VXR4"/>
<evidence type="ECO:0000256" key="1">
    <source>
        <dbReference type="ARBA" id="ARBA00022475"/>
    </source>
</evidence>
<reference evidence="5 6" key="1">
    <citation type="submission" date="2016-11" db="EMBL/GenBank/DDBJ databases">
        <authorList>
            <person name="Jaros S."/>
            <person name="Januszkiewicz K."/>
            <person name="Wedrychowicz H."/>
        </authorList>
    </citation>
    <scope>NUCLEOTIDE SEQUENCE [LARGE SCALE GENOMIC DNA]</scope>
    <source>
        <strain evidence="5 6">DSM 16112</strain>
    </source>
</reference>
<evidence type="ECO:0000313" key="5">
    <source>
        <dbReference type="EMBL" id="SHE73811.1"/>
    </source>
</evidence>
<accession>A0A1M4VXR4</accession>
<dbReference type="PANTHER" id="PTHR43158:SF10">
    <property type="entry name" value="ABC TRANSPORTER ATP-BINDING PROTEIN YTRB"/>
    <property type="match status" value="1"/>
</dbReference>
<dbReference type="OrthoDB" id="9804819at2"/>
<dbReference type="Proteomes" id="UP000184327">
    <property type="component" value="Unassembled WGS sequence"/>
</dbReference>
<dbReference type="GO" id="GO:0016887">
    <property type="term" value="F:ATP hydrolysis activity"/>
    <property type="evidence" value="ECO:0007669"/>
    <property type="project" value="InterPro"/>
</dbReference>
<dbReference type="Gene3D" id="3.40.50.300">
    <property type="entry name" value="P-loop containing nucleotide triphosphate hydrolases"/>
    <property type="match status" value="1"/>
</dbReference>
<dbReference type="PANTHER" id="PTHR43158">
    <property type="entry name" value="SKFA PEPTIDE EXPORT ATP-BINDING PROTEIN SKFE"/>
    <property type="match status" value="1"/>
</dbReference>
<evidence type="ECO:0000256" key="2">
    <source>
        <dbReference type="ARBA" id="ARBA00022741"/>
    </source>
</evidence>
<feature type="domain" description="ABC transporter" evidence="4">
    <location>
        <begin position="5"/>
        <end position="231"/>
    </location>
</feature>
<organism evidence="5 6">
    <name type="scientific">Lampropedia hyalina DSM 16112</name>
    <dbReference type="NCBI Taxonomy" id="1122156"/>
    <lineage>
        <taxon>Bacteria</taxon>
        <taxon>Pseudomonadati</taxon>
        <taxon>Pseudomonadota</taxon>
        <taxon>Betaproteobacteria</taxon>
        <taxon>Burkholderiales</taxon>
        <taxon>Comamonadaceae</taxon>
        <taxon>Lampropedia</taxon>
    </lineage>
</organism>
<dbReference type="Pfam" id="PF00005">
    <property type="entry name" value="ABC_tran"/>
    <property type="match status" value="1"/>
</dbReference>
<dbReference type="PROSITE" id="PS50893">
    <property type="entry name" value="ABC_TRANSPORTER_2"/>
    <property type="match status" value="1"/>
</dbReference>
<name>A0A1M4VXR4_9BURK</name>
<keyword evidence="3 5" id="KW-0067">ATP-binding</keyword>
<gene>
    <name evidence="5" type="ORF">SAMN02745117_00758</name>
</gene>
<evidence type="ECO:0000259" key="4">
    <source>
        <dbReference type="PROSITE" id="PS50893"/>
    </source>
</evidence>
<protein>
    <submittedName>
        <fullName evidence="5">ABC-2 type transport system ATP-binding protein</fullName>
    </submittedName>
</protein>
<proteinExistence type="predicted"/>
<dbReference type="EMBL" id="FQUZ01000006">
    <property type="protein sequence ID" value="SHE73811.1"/>
    <property type="molecule type" value="Genomic_DNA"/>
</dbReference>
<keyword evidence="1" id="KW-1003">Cell membrane</keyword>
<dbReference type="InterPro" id="IPR027417">
    <property type="entry name" value="P-loop_NTPase"/>
</dbReference>
<dbReference type="InterPro" id="IPR003439">
    <property type="entry name" value="ABC_transporter-like_ATP-bd"/>
</dbReference>
<keyword evidence="6" id="KW-1185">Reference proteome</keyword>
<dbReference type="CDD" id="cd03230">
    <property type="entry name" value="ABC_DR_subfamily_A"/>
    <property type="match status" value="1"/>
</dbReference>
<evidence type="ECO:0000256" key="3">
    <source>
        <dbReference type="ARBA" id="ARBA00022840"/>
    </source>
</evidence>
<sequence length="295" mass="33737">MTHLIECRQLTHSYGEKQVIDHLSFQIPKGGIHGLLGKNGAGKTTTINILMGFLEPSGGQCTVLGEPSHRLRPATRQRIGLLHEGFTQYDFMSIAELERFYRHFYPGWRPELFHDLTRRLKVPPTRRISRLSCGQRSQVCLGLIMAQVPELMILDDYSMGLDAGYRRLLLDYLQDYAREYQTTVLLTSHIVQDLERLMDGMLVIQEGRLLYQASRGAFFQGFGQWRFQRCTQSDALEPDAVLHAVEHSSQHTLVCSFQPPEAVRQHLLARGLSLQGWQDVPMNFEDAFLSLTGKY</sequence>
<evidence type="ECO:0000313" key="6">
    <source>
        <dbReference type="Proteomes" id="UP000184327"/>
    </source>
</evidence>
<dbReference type="GO" id="GO:0005524">
    <property type="term" value="F:ATP binding"/>
    <property type="evidence" value="ECO:0007669"/>
    <property type="project" value="UniProtKB-KW"/>
</dbReference>
<dbReference type="STRING" id="1122156.SAMN02745117_00758"/>
<keyword evidence="1" id="KW-0472">Membrane</keyword>
<keyword evidence="2" id="KW-0547">Nucleotide-binding</keyword>
<dbReference type="SUPFAM" id="SSF52540">
    <property type="entry name" value="P-loop containing nucleoside triphosphate hydrolases"/>
    <property type="match status" value="1"/>
</dbReference>
<dbReference type="InterPro" id="IPR003593">
    <property type="entry name" value="AAA+_ATPase"/>
</dbReference>